<evidence type="ECO:0000313" key="4">
    <source>
        <dbReference type="Proteomes" id="UP000694558"/>
    </source>
</evidence>
<dbReference type="AlphaFoldDB" id="A0A8D3EAP7"/>
<reference evidence="3" key="2">
    <citation type="submission" date="2025-08" db="UniProtKB">
        <authorList>
            <consortium name="Ensembl"/>
        </authorList>
    </citation>
    <scope>IDENTIFICATION</scope>
</reference>
<keyword evidence="2" id="KW-0812">Transmembrane</keyword>
<reference evidence="3" key="1">
    <citation type="submission" date="2023-05" db="EMBL/GenBank/DDBJ databases">
        <title>High-quality long-read genome of Scophthalmus maximus.</title>
        <authorList>
            <person name="Lien S."/>
            <person name="Martinez P."/>
        </authorList>
    </citation>
    <scope>NUCLEOTIDE SEQUENCE [LARGE SCALE GENOMIC DNA]</scope>
</reference>
<proteinExistence type="predicted"/>
<feature type="transmembrane region" description="Helical" evidence="2">
    <location>
        <begin position="12"/>
        <end position="33"/>
    </location>
</feature>
<dbReference type="Ensembl" id="ENSSMAT00000078680.1">
    <property type="protein sequence ID" value="ENSSMAP00000068856.1"/>
    <property type="gene ID" value="ENSSMAG00000022504.1"/>
</dbReference>
<keyword evidence="2" id="KW-0472">Membrane</keyword>
<evidence type="ECO:0000256" key="2">
    <source>
        <dbReference type="SAM" id="Phobius"/>
    </source>
</evidence>
<keyword evidence="2" id="KW-1133">Transmembrane helix</keyword>
<accession>A0A8D3EAP7</accession>
<organism evidence="3 4">
    <name type="scientific">Scophthalmus maximus</name>
    <name type="common">Turbot</name>
    <name type="synonym">Psetta maxima</name>
    <dbReference type="NCBI Taxonomy" id="52904"/>
    <lineage>
        <taxon>Eukaryota</taxon>
        <taxon>Metazoa</taxon>
        <taxon>Chordata</taxon>
        <taxon>Craniata</taxon>
        <taxon>Vertebrata</taxon>
        <taxon>Euteleostomi</taxon>
        <taxon>Actinopterygii</taxon>
        <taxon>Neopterygii</taxon>
        <taxon>Teleostei</taxon>
        <taxon>Neoteleostei</taxon>
        <taxon>Acanthomorphata</taxon>
        <taxon>Carangaria</taxon>
        <taxon>Pleuronectiformes</taxon>
        <taxon>Pleuronectoidei</taxon>
        <taxon>Scophthalmidae</taxon>
        <taxon>Scophthalmus</taxon>
    </lineage>
</organism>
<protein>
    <submittedName>
        <fullName evidence="3">Uncharacterized protein</fullName>
    </submittedName>
</protein>
<sequence>GFSKLHVRRLYRLLHIYMSYMLPLLWSLIPSHWTQKQCRRRCCVCPDTPEAFVSLVQTRHFPPVSDLFLTSSFLPNVKDSLARRLHLPENQLMEISKDYGTRISSALNRINWDVSYRFEKAHCGDIIPEAKSALELPPSEAESRSKPDFPAVVTEGLDRGVLLPSPPQWARFDQEPPLIRGGRPRSGELQHSQQGMQTPIMRCNVKCHSLCLCLLECVCVWVCVCRVEEAYRRISGPACITVDASPSADKVPQQVLLLIRGKCHL</sequence>
<feature type="region of interest" description="Disordered" evidence="1">
    <location>
        <begin position="164"/>
        <end position="193"/>
    </location>
</feature>
<dbReference type="GeneTree" id="ENSGT01060000253704"/>
<evidence type="ECO:0000256" key="1">
    <source>
        <dbReference type="SAM" id="MobiDB-lite"/>
    </source>
</evidence>
<dbReference type="Proteomes" id="UP000694558">
    <property type="component" value="Chromosome 17"/>
</dbReference>
<evidence type="ECO:0000313" key="3">
    <source>
        <dbReference type="Ensembl" id="ENSSMAP00000068856.1"/>
    </source>
</evidence>
<name>A0A8D3EAP7_SCOMX</name>